<dbReference type="Proteomes" id="UP000509684">
    <property type="component" value="Chromosome"/>
</dbReference>
<organism evidence="1 2">
    <name type="scientific">Candidatus Accumulibacter cognatus</name>
    <dbReference type="NCBI Taxonomy" id="2954383"/>
    <lineage>
        <taxon>Bacteria</taxon>
        <taxon>Pseudomonadati</taxon>
        <taxon>Pseudomonadota</taxon>
        <taxon>Betaproteobacteria</taxon>
        <taxon>Candidatus Accumulibacter</taxon>
    </lineage>
</organism>
<reference evidence="1 2" key="1">
    <citation type="journal article" date="2019" name="Microbiome">
        <title>Annotated bacterial chromosomes from frame-shift-corrected long-read metagenomic data.</title>
        <authorList>
            <person name="Arumugam K."/>
            <person name="Bagci C."/>
            <person name="Bessarab I."/>
            <person name="Beier S."/>
            <person name="Buchfink B."/>
            <person name="Gorska A."/>
            <person name="Qiu G."/>
            <person name="Huson D.H."/>
            <person name="Williams R.B.H."/>
        </authorList>
    </citation>
    <scope>NUCLEOTIDE SEQUENCE [LARGE SCALE GENOMIC DNA]</scope>
    <source>
        <strain evidence="1">SSA1</strain>
    </source>
</reference>
<evidence type="ECO:0000313" key="2">
    <source>
        <dbReference type="Proteomes" id="UP000509684"/>
    </source>
</evidence>
<name>A0A7D5S8T9_9PROT</name>
<accession>A0A7D5S8T9</accession>
<evidence type="ECO:0000313" key="1">
    <source>
        <dbReference type="EMBL" id="QLH50616.1"/>
    </source>
</evidence>
<dbReference type="KEGG" id="acog:HWD57_13080"/>
<proteinExistence type="predicted"/>
<sequence>MSVLDESEREIIIMNKRTHIFGRRTSMGLVVATYIISACYVVPTTGTDGTVQYSHYPLPPAGTPLPVPAGATPATLTVRLYPSNEQATHTGVVSGSVTNMMTGKGRFVVNYLGEVLSGEATRVSNEEKRGVASAYSSGGMYMSCEYQMNTPHQGAGTCSFANGAKYQMHIGN</sequence>
<dbReference type="EMBL" id="CP058708">
    <property type="protein sequence ID" value="QLH50616.1"/>
    <property type="molecule type" value="Genomic_DNA"/>
</dbReference>
<dbReference type="AlphaFoldDB" id="A0A7D5S8T9"/>
<protein>
    <submittedName>
        <fullName evidence="1">Uncharacterized protein</fullName>
    </submittedName>
</protein>
<gene>
    <name evidence="1" type="ORF">HWD57_13080</name>
</gene>